<keyword evidence="1" id="KW-0175">Coiled coil</keyword>
<sequence length="432" mass="50896">MLKSQVLGNKIVCSNETHKKQNLQIIGLCLNDDCNSKKTLCTQCFNEHDKNHKIIELSDLTCQLEEQQEFQKQQRSETYQLLSQQQNICFVLIQEKLQQMQSEANQAKQLSEQKIEAEAKYHFVNNFRNEEELEQLTKDLKNKVNNDHFNPRVIKLLNQKNSLYGYERYIRKLLFDTSLFVNNTQCIEECEYLMDNQLMSLRNLIQYINQIRQEIIVGFQNEEQNLQYIQSRIEKQDQNFSLYQSLKSTYKPQQLSDEQIQQMSNSLKFPIGQILQYYPTEALTVNQFQMIFDNPFSKVITKQNLVHLKQLSNDKSLICIGAIKQQDPNLLILCSIDYASEILQNTSNFKVARKSKAGSVYWYYKYGVFCGVIGFSPSQEIDLGNTINIHYDTHIFEGDLRFSLQVDYKSNCRVGKEIIDNQNYRWQIYLKQ</sequence>
<evidence type="ECO:0000313" key="2">
    <source>
        <dbReference type="EMBL" id="CAD8114960.1"/>
    </source>
</evidence>
<accession>A0A8S1QJY2</accession>
<feature type="coiled-coil region" evidence="1">
    <location>
        <begin position="90"/>
        <end position="146"/>
    </location>
</feature>
<organism evidence="2 3">
    <name type="scientific">Paramecium sonneborni</name>
    <dbReference type="NCBI Taxonomy" id="65129"/>
    <lineage>
        <taxon>Eukaryota</taxon>
        <taxon>Sar</taxon>
        <taxon>Alveolata</taxon>
        <taxon>Ciliophora</taxon>
        <taxon>Intramacronucleata</taxon>
        <taxon>Oligohymenophorea</taxon>
        <taxon>Peniculida</taxon>
        <taxon>Parameciidae</taxon>
        <taxon>Paramecium</taxon>
    </lineage>
</organism>
<dbReference type="Proteomes" id="UP000692954">
    <property type="component" value="Unassembled WGS sequence"/>
</dbReference>
<gene>
    <name evidence="2" type="ORF">PSON_ATCC_30995.1.T1070070</name>
</gene>
<dbReference type="AlphaFoldDB" id="A0A8S1QJY2"/>
<evidence type="ECO:0000256" key="1">
    <source>
        <dbReference type="SAM" id="Coils"/>
    </source>
</evidence>
<dbReference type="EMBL" id="CAJJDN010000107">
    <property type="protein sequence ID" value="CAD8114960.1"/>
    <property type="molecule type" value="Genomic_DNA"/>
</dbReference>
<evidence type="ECO:0000313" key="3">
    <source>
        <dbReference type="Proteomes" id="UP000692954"/>
    </source>
</evidence>
<keyword evidence="3" id="KW-1185">Reference proteome</keyword>
<proteinExistence type="predicted"/>
<name>A0A8S1QJY2_9CILI</name>
<protein>
    <submittedName>
        <fullName evidence="2">Uncharacterized protein</fullName>
    </submittedName>
</protein>
<comment type="caution">
    <text evidence="2">The sequence shown here is derived from an EMBL/GenBank/DDBJ whole genome shotgun (WGS) entry which is preliminary data.</text>
</comment>
<reference evidence="2" key="1">
    <citation type="submission" date="2021-01" db="EMBL/GenBank/DDBJ databases">
        <authorList>
            <consortium name="Genoscope - CEA"/>
            <person name="William W."/>
        </authorList>
    </citation>
    <scope>NUCLEOTIDE SEQUENCE</scope>
</reference>
<dbReference type="OrthoDB" id="301366at2759"/>